<dbReference type="Gene3D" id="2.40.330.10">
    <property type="entry name" value="DNA-binding pseudobarrel domain"/>
    <property type="match status" value="1"/>
</dbReference>
<dbReference type="PANTHER" id="PTHR46245">
    <property type="entry name" value="B3 DOMAIN-CONTAINING PROTEIN OS07G0563300"/>
    <property type="match status" value="1"/>
</dbReference>
<evidence type="ECO:0000256" key="4">
    <source>
        <dbReference type="ARBA" id="ARBA00023163"/>
    </source>
</evidence>
<dbReference type="InterPro" id="IPR003340">
    <property type="entry name" value="B3_DNA-bd"/>
</dbReference>
<proteinExistence type="predicted"/>
<organism evidence="7 8">
    <name type="scientific">Artemisia annua</name>
    <name type="common">Sweet wormwood</name>
    <dbReference type="NCBI Taxonomy" id="35608"/>
    <lineage>
        <taxon>Eukaryota</taxon>
        <taxon>Viridiplantae</taxon>
        <taxon>Streptophyta</taxon>
        <taxon>Embryophyta</taxon>
        <taxon>Tracheophyta</taxon>
        <taxon>Spermatophyta</taxon>
        <taxon>Magnoliopsida</taxon>
        <taxon>eudicotyledons</taxon>
        <taxon>Gunneridae</taxon>
        <taxon>Pentapetalae</taxon>
        <taxon>asterids</taxon>
        <taxon>campanulids</taxon>
        <taxon>Asterales</taxon>
        <taxon>Asteraceae</taxon>
        <taxon>Asteroideae</taxon>
        <taxon>Anthemideae</taxon>
        <taxon>Artemisiinae</taxon>
        <taxon>Artemisia</taxon>
    </lineage>
</organism>
<keyword evidence="4" id="KW-0804">Transcription</keyword>
<dbReference type="Proteomes" id="UP000245207">
    <property type="component" value="Unassembled WGS sequence"/>
</dbReference>
<evidence type="ECO:0000313" key="8">
    <source>
        <dbReference type="Proteomes" id="UP000245207"/>
    </source>
</evidence>
<protein>
    <submittedName>
        <fullName evidence="7">DNA-binding pseudobarrel domain-containing protein</fullName>
    </submittedName>
</protein>
<dbReference type="PANTHER" id="PTHR46245:SF19">
    <property type="entry name" value="TF-B3 DOMAIN-CONTAINING PROTEIN"/>
    <property type="match status" value="1"/>
</dbReference>
<keyword evidence="5" id="KW-0539">Nucleus</keyword>
<feature type="domain" description="TF-B3" evidence="6">
    <location>
        <begin position="1"/>
        <end position="98"/>
    </location>
</feature>
<accession>A0A2U1LL44</accession>
<evidence type="ECO:0000256" key="5">
    <source>
        <dbReference type="ARBA" id="ARBA00023242"/>
    </source>
</evidence>
<keyword evidence="2" id="KW-0805">Transcription regulation</keyword>
<dbReference type="CDD" id="cd10017">
    <property type="entry name" value="B3_DNA"/>
    <property type="match status" value="1"/>
</dbReference>
<dbReference type="STRING" id="35608.A0A2U1LL44"/>
<dbReference type="SMART" id="SM01019">
    <property type="entry name" value="B3"/>
    <property type="match status" value="1"/>
</dbReference>
<dbReference type="OrthoDB" id="757982at2759"/>
<gene>
    <name evidence="7" type="ORF">CTI12_AA479170</name>
</gene>
<evidence type="ECO:0000256" key="2">
    <source>
        <dbReference type="ARBA" id="ARBA00023015"/>
    </source>
</evidence>
<sequence>MLSASDLKSYRIVIPKRYAEKFFPAVSEPKGTQMNILNMESKEWEVGFRYWPQRSCKTYVLDGLRVFMASRILQAGDVVTFYREEQGGRMVIGITKTSVTKPSHQASS</sequence>
<comment type="subcellular location">
    <subcellularLocation>
        <location evidence="1">Nucleus</location>
    </subcellularLocation>
</comment>
<dbReference type="AlphaFoldDB" id="A0A2U1LL44"/>
<dbReference type="SUPFAM" id="SSF101936">
    <property type="entry name" value="DNA-binding pseudobarrel domain"/>
    <property type="match status" value="1"/>
</dbReference>
<comment type="caution">
    <text evidence="7">The sequence shown here is derived from an EMBL/GenBank/DDBJ whole genome shotgun (WGS) entry which is preliminary data.</text>
</comment>
<dbReference type="PROSITE" id="PS50863">
    <property type="entry name" value="B3"/>
    <property type="match status" value="1"/>
</dbReference>
<evidence type="ECO:0000256" key="3">
    <source>
        <dbReference type="ARBA" id="ARBA00023125"/>
    </source>
</evidence>
<evidence type="ECO:0000313" key="7">
    <source>
        <dbReference type="EMBL" id="PWA49705.1"/>
    </source>
</evidence>
<dbReference type="EMBL" id="PKPP01008817">
    <property type="protein sequence ID" value="PWA49705.1"/>
    <property type="molecule type" value="Genomic_DNA"/>
</dbReference>
<dbReference type="InterPro" id="IPR015300">
    <property type="entry name" value="DNA-bd_pseudobarrel_sf"/>
</dbReference>
<keyword evidence="8" id="KW-1185">Reference proteome</keyword>
<evidence type="ECO:0000256" key="1">
    <source>
        <dbReference type="ARBA" id="ARBA00004123"/>
    </source>
</evidence>
<dbReference type="Pfam" id="PF02362">
    <property type="entry name" value="B3"/>
    <property type="match status" value="1"/>
</dbReference>
<dbReference type="GO" id="GO:0003677">
    <property type="term" value="F:DNA binding"/>
    <property type="evidence" value="ECO:0007669"/>
    <property type="project" value="UniProtKB-KW"/>
</dbReference>
<reference evidence="7 8" key="1">
    <citation type="journal article" date="2018" name="Mol. Plant">
        <title>The genome of Artemisia annua provides insight into the evolution of Asteraceae family and artemisinin biosynthesis.</title>
        <authorList>
            <person name="Shen Q."/>
            <person name="Zhang L."/>
            <person name="Liao Z."/>
            <person name="Wang S."/>
            <person name="Yan T."/>
            <person name="Shi P."/>
            <person name="Liu M."/>
            <person name="Fu X."/>
            <person name="Pan Q."/>
            <person name="Wang Y."/>
            <person name="Lv Z."/>
            <person name="Lu X."/>
            <person name="Zhang F."/>
            <person name="Jiang W."/>
            <person name="Ma Y."/>
            <person name="Chen M."/>
            <person name="Hao X."/>
            <person name="Li L."/>
            <person name="Tang Y."/>
            <person name="Lv G."/>
            <person name="Zhou Y."/>
            <person name="Sun X."/>
            <person name="Brodelius P.E."/>
            <person name="Rose J.K.C."/>
            <person name="Tang K."/>
        </authorList>
    </citation>
    <scope>NUCLEOTIDE SEQUENCE [LARGE SCALE GENOMIC DNA]</scope>
    <source>
        <strain evidence="8">cv. Huhao1</strain>
        <tissue evidence="7">Leaf</tissue>
    </source>
</reference>
<evidence type="ECO:0000259" key="6">
    <source>
        <dbReference type="PROSITE" id="PS50863"/>
    </source>
</evidence>
<dbReference type="GO" id="GO:0005634">
    <property type="term" value="C:nucleus"/>
    <property type="evidence" value="ECO:0007669"/>
    <property type="project" value="UniProtKB-SubCell"/>
</dbReference>
<name>A0A2U1LL44_ARTAN</name>
<keyword evidence="3 7" id="KW-0238">DNA-binding</keyword>